<dbReference type="SUPFAM" id="SSF51445">
    <property type="entry name" value="(Trans)glycosidases"/>
    <property type="match status" value="1"/>
</dbReference>
<dbReference type="GO" id="GO:0000272">
    <property type="term" value="P:polysaccharide catabolic process"/>
    <property type="evidence" value="ECO:0007669"/>
    <property type="project" value="InterPro"/>
</dbReference>
<keyword evidence="2 3" id="KW-0326">Glycosidase</keyword>
<dbReference type="InterPro" id="IPR017853">
    <property type="entry name" value="GH"/>
</dbReference>
<feature type="domain" description="Glycoside hydrolase family 5" evidence="5">
    <location>
        <begin position="78"/>
        <end position="337"/>
    </location>
</feature>
<dbReference type="Pfam" id="PF00150">
    <property type="entry name" value="Cellulase"/>
    <property type="match status" value="1"/>
</dbReference>
<evidence type="ECO:0000259" key="5">
    <source>
        <dbReference type="Pfam" id="PF00150"/>
    </source>
</evidence>
<evidence type="ECO:0000256" key="3">
    <source>
        <dbReference type="RuleBase" id="RU361153"/>
    </source>
</evidence>
<organism evidence="6">
    <name type="scientific">uncultured bacterium contig00123</name>
    <dbReference type="NCBI Taxonomy" id="1181580"/>
    <lineage>
        <taxon>Bacteria</taxon>
        <taxon>environmental samples</taxon>
    </lineage>
</organism>
<dbReference type="PROSITE" id="PS51257">
    <property type="entry name" value="PROKAR_LIPOPROTEIN"/>
    <property type="match status" value="1"/>
</dbReference>
<feature type="chain" id="PRO_5032819098" evidence="4">
    <location>
        <begin position="19"/>
        <end position="458"/>
    </location>
</feature>
<reference evidence="6" key="1">
    <citation type="submission" date="2012-03" db="EMBL/GenBank/DDBJ databases">
        <title>Functional metagenomics reveals considerable lignocellulase gene clusters in the gut microbiome of a wood-feeding higher termite.</title>
        <authorList>
            <person name="Liu N."/>
        </authorList>
    </citation>
    <scope>NUCLEOTIDE SEQUENCE</scope>
</reference>
<dbReference type="GO" id="GO:0004553">
    <property type="term" value="F:hydrolase activity, hydrolyzing O-glycosyl compounds"/>
    <property type="evidence" value="ECO:0007669"/>
    <property type="project" value="InterPro"/>
</dbReference>
<dbReference type="Gene3D" id="3.20.20.80">
    <property type="entry name" value="Glycosidases"/>
    <property type="match status" value="1"/>
</dbReference>
<evidence type="ECO:0000256" key="2">
    <source>
        <dbReference type="ARBA" id="ARBA00023295"/>
    </source>
</evidence>
<accession>A0A806KGF3</accession>
<dbReference type="InterPro" id="IPR001547">
    <property type="entry name" value="Glyco_hydro_5"/>
</dbReference>
<keyword evidence="4" id="KW-0732">Signal</keyword>
<name>A0A806KGF3_9BACT</name>
<keyword evidence="1 3" id="KW-0378">Hydrolase</keyword>
<dbReference type="PANTHER" id="PTHR34142">
    <property type="entry name" value="ENDO-BETA-1,4-GLUCANASE A"/>
    <property type="match status" value="1"/>
</dbReference>
<dbReference type="EMBL" id="JQ844175">
    <property type="protein sequence ID" value="AGS51879.1"/>
    <property type="molecule type" value="Genomic_DNA"/>
</dbReference>
<evidence type="ECO:0000256" key="4">
    <source>
        <dbReference type="SAM" id="SignalP"/>
    </source>
</evidence>
<proteinExistence type="inferred from homology"/>
<dbReference type="AlphaFoldDB" id="A0A806KGF3"/>
<evidence type="ECO:0000313" key="6">
    <source>
        <dbReference type="EMBL" id="AGS51879.1"/>
    </source>
</evidence>
<dbReference type="PROSITE" id="PS00659">
    <property type="entry name" value="GLYCOSYL_HYDROL_F5"/>
    <property type="match status" value="1"/>
</dbReference>
<sequence length="458" mass="49780">MNKIKCFSLAVSALFALAFVFSCSKTEEQPELPVEDNSSSSAGNATASNPVSAYGALKACKINGIGYICGSDFYDSIPVQVRGVSLGWSNTGWESAIFFNDITINAMVDHWKAEIIRVPLGAGDNGSYLFSAQRASNKDRVITAIEAAIAKDVYVIIDWHSHAAHTSNQKELAKEFFSEMAQTYGHLDNVIFEIYNEPVCSDGASSCGSAQRTTWAEIKSYAEEIISVIREHSQNLILVGTPNWDQNVNAVLTSPGPLEDGNVAYVFHFYAATHSLNSYSSRINSVRDAGYPIFVTEYGTVASNGNGTHNEPSSDAWMDYLNTNIISYCAWHVNYKNEASAFFVPAFRPTADAEWANTSYMNASGEYIYNNLVSWHDSATWRTGNIPQLPSNASNPPASGSGNYCYYGACSNWAADEWSCVGGGGCYRMPTDDNCISGTLVESCPLDARAPSAPAGYY</sequence>
<protein>
    <submittedName>
        <fullName evidence="6">Glycoside hydrolase family 5</fullName>
    </submittedName>
</protein>
<feature type="signal peptide" evidence="4">
    <location>
        <begin position="1"/>
        <end position="18"/>
    </location>
</feature>
<comment type="similarity">
    <text evidence="3">Belongs to the glycosyl hydrolase 5 (cellulase A) family.</text>
</comment>
<evidence type="ECO:0000256" key="1">
    <source>
        <dbReference type="ARBA" id="ARBA00022801"/>
    </source>
</evidence>
<dbReference type="InterPro" id="IPR018087">
    <property type="entry name" value="Glyco_hydro_5_CS"/>
</dbReference>
<dbReference type="PANTHER" id="PTHR34142:SF1">
    <property type="entry name" value="GLYCOSIDE HYDROLASE FAMILY 5 DOMAIN-CONTAINING PROTEIN"/>
    <property type="match status" value="1"/>
</dbReference>